<reference evidence="3 4" key="1">
    <citation type="journal article" date="2015" name="Genome Biol.">
        <title>Comparative genomics of Steinernema reveals deeply conserved gene regulatory networks.</title>
        <authorList>
            <person name="Dillman A.R."/>
            <person name="Macchietto M."/>
            <person name="Porter C.F."/>
            <person name="Rogers A."/>
            <person name="Williams B."/>
            <person name="Antoshechkin I."/>
            <person name="Lee M.M."/>
            <person name="Goodwin Z."/>
            <person name="Lu X."/>
            <person name="Lewis E.E."/>
            <person name="Goodrich-Blair H."/>
            <person name="Stock S.P."/>
            <person name="Adams B.J."/>
            <person name="Sternberg P.W."/>
            <person name="Mortazavi A."/>
        </authorList>
    </citation>
    <scope>NUCLEOTIDE SEQUENCE [LARGE SCALE GENOMIC DNA]</scope>
    <source>
        <strain evidence="3 4">ALL</strain>
    </source>
</reference>
<keyword evidence="2" id="KW-1133">Transmembrane helix</keyword>
<keyword evidence="2" id="KW-0472">Membrane</keyword>
<proteinExistence type="predicted"/>
<feature type="transmembrane region" description="Helical" evidence="2">
    <location>
        <begin position="126"/>
        <end position="149"/>
    </location>
</feature>
<accession>A0A4V6A6S3</accession>
<evidence type="ECO:0000256" key="2">
    <source>
        <dbReference type="SAM" id="Phobius"/>
    </source>
</evidence>
<evidence type="ECO:0000256" key="1">
    <source>
        <dbReference type="SAM" id="MobiDB-lite"/>
    </source>
</evidence>
<keyword evidence="2" id="KW-0812">Transmembrane</keyword>
<evidence type="ECO:0000313" key="3">
    <source>
        <dbReference type="EMBL" id="TKR95685.1"/>
    </source>
</evidence>
<organism evidence="3 4">
    <name type="scientific">Steinernema carpocapsae</name>
    <name type="common">Entomopathogenic nematode</name>
    <dbReference type="NCBI Taxonomy" id="34508"/>
    <lineage>
        <taxon>Eukaryota</taxon>
        <taxon>Metazoa</taxon>
        <taxon>Ecdysozoa</taxon>
        <taxon>Nematoda</taxon>
        <taxon>Chromadorea</taxon>
        <taxon>Rhabditida</taxon>
        <taxon>Tylenchina</taxon>
        <taxon>Panagrolaimomorpha</taxon>
        <taxon>Strongyloidoidea</taxon>
        <taxon>Steinernematidae</taxon>
        <taxon>Steinernema</taxon>
    </lineage>
</organism>
<feature type="compositionally biased region" description="Polar residues" evidence="1">
    <location>
        <begin position="204"/>
        <end position="217"/>
    </location>
</feature>
<feature type="compositionally biased region" description="Low complexity" evidence="1">
    <location>
        <begin position="171"/>
        <end position="188"/>
    </location>
</feature>
<keyword evidence="4" id="KW-1185">Reference proteome</keyword>
<feature type="transmembrane region" description="Helical" evidence="2">
    <location>
        <begin position="12"/>
        <end position="39"/>
    </location>
</feature>
<feature type="transmembrane region" description="Helical" evidence="2">
    <location>
        <begin position="45"/>
        <end position="70"/>
    </location>
</feature>
<dbReference type="EMBL" id="AZBU02000002">
    <property type="protein sequence ID" value="TKR95685.1"/>
    <property type="molecule type" value="Genomic_DNA"/>
</dbReference>
<feature type="region of interest" description="Disordered" evidence="1">
    <location>
        <begin position="170"/>
        <end position="245"/>
    </location>
</feature>
<dbReference type="AlphaFoldDB" id="A0A4V6A6S3"/>
<comment type="caution">
    <text evidence="3">The sequence shown here is derived from an EMBL/GenBank/DDBJ whole genome shotgun (WGS) entry which is preliminary data.</text>
</comment>
<sequence>MCWCQVLAGKKWPVYFMAAVSLFSTLILLIAAIVLVANYFMQPRFYNVCYTVIGVSSVSVLEHIILFVAVSVDKYWFSLIASILYIIIQVLLAASMIFVIAISAISLSEANKSASFIVVDTTPQSAALAVSIIFFLISCFAVSVIVCYMQKIGNDRRARKANQENVQNRDAYQNAGYGQTQQTQQQWNQRERLSDFQEMPVAQPWQQPASQRPQQGHQLPRVQAPQKVQQANQQWQQPTDGHSMY</sequence>
<name>A0A4V6A6S3_STECR</name>
<protein>
    <submittedName>
        <fullName evidence="3">Uncharacterized protein</fullName>
    </submittedName>
</protein>
<reference evidence="3 4" key="2">
    <citation type="journal article" date="2019" name="G3 (Bethesda)">
        <title>Hybrid Assembly of the Genome of the Entomopathogenic Nematode Steinernema carpocapsae Identifies the X-Chromosome.</title>
        <authorList>
            <person name="Serra L."/>
            <person name="Macchietto M."/>
            <person name="Macias-Munoz A."/>
            <person name="McGill C.J."/>
            <person name="Rodriguez I.M."/>
            <person name="Rodriguez B."/>
            <person name="Murad R."/>
            <person name="Mortazavi A."/>
        </authorList>
    </citation>
    <scope>NUCLEOTIDE SEQUENCE [LARGE SCALE GENOMIC DNA]</scope>
    <source>
        <strain evidence="3 4">ALL</strain>
    </source>
</reference>
<evidence type="ECO:0000313" key="4">
    <source>
        <dbReference type="Proteomes" id="UP000298663"/>
    </source>
</evidence>
<feature type="transmembrane region" description="Helical" evidence="2">
    <location>
        <begin position="82"/>
        <end position="106"/>
    </location>
</feature>
<gene>
    <name evidence="3" type="ORF">L596_009817</name>
</gene>
<dbReference type="Proteomes" id="UP000298663">
    <property type="component" value="Unassembled WGS sequence"/>
</dbReference>
<feature type="compositionally biased region" description="Low complexity" evidence="1">
    <location>
        <begin position="222"/>
        <end position="238"/>
    </location>
</feature>